<dbReference type="Proteomes" id="UP001155660">
    <property type="component" value="Chromosome A9"/>
</dbReference>
<dbReference type="GO" id="GO:0008569">
    <property type="term" value="F:minus-end-directed microtubule motor activity"/>
    <property type="evidence" value="ECO:0007669"/>
    <property type="project" value="InterPro"/>
</dbReference>
<dbReference type="AlphaFoldDB" id="A0A9R0B2X9"/>
<reference evidence="2" key="1">
    <citation type="submission" date="2025-08" db="UniProtKB">
        <authorList>
            <consortium name="RefSeq"/>
        </authorList>
    </citation>
    <scope>IDENTIFICATION</scope>
    <source>
        <tissue evidence="2">Muscle</tissue>
    </source>
</reference>
<dbReference type="GeneID" id="122146123"/>
<dbReference type="PANTHER" id="PTHR22878">
    <property type="entry name" value="DYNEIN HEAVY CHAIN 6, AXONEMAL-LIKE-RELATED"/>
    <property type="match status" value="1"/>
</dbReference>
<dbReference type="GO" id="GO:0045505">
    <property type="term" value="F:dynein intermediate chain binding"/>
    <property type="evidence" value="ECO:0007669"/>
    <property type="project" value="InterPro"/>
</dbReference>
<dbReference type="FunFam" id="3.40.50.300:FF:000362">
    <property type="entry name" value="Dynein, axonemal, heavy chain 6"/>
    <property type="match status" value="1"/>
</dbReference>
<dbReference type="OrthoDB" id="8947716at2759"/>
<name>A0A9R0B2X9_CYPCA</name>
<dbReference type="RefSeq" id="XP_042619645.1">
    <property type="nucleotide sequence ID" value="XM_042763711.1"/>
</dbReference>
<organism evidence="2">
    <name type="scientific">Cyprinus carpio</name>
    <name type="common">Common carp</name>
    <dbReference type="NCBI Taxonomy" id="7962"/>
    <lineage>
        <taxon>Eukaryota</taxon>
        <taxon>Metazoa</taxon>
        <taxon>Chordata</taxon>
        <taxon>Craniata</taxon>
        <taxon>Vertebrata</taxon>
        <taxon>Euteleostomi</taxon>
        <taxon>Actinopterygii</taxon>
        <taxon>Neopterygii</taxon>
        <taxon>Teleostei</taxon>
        <taxon>Ostariophysi</taxon>
        <taxon>Cypriniformes</taxon>
        <taxon>Cyprinidae</taxon>
        <taxon>Cyprininae</taxon>
        <taxon>Cyprinus</taxon>
    </lineage>
</organism>
<dbReference type="GO" id="GO:0007018">
    <property type="term" value="P:microtubule-based movement"/>
    <property type="evidence" value="ECO:0007669"/>
    <property type="project" value="InterPro"/>
</dbReference>
<feature type="domain" description="Dynein heavy chain region D6 P-loop" evidence="1">
    <location>
        <begin position="45"/>
        <end position="140"/>
    </location>
</feature>
<accession>A0A9R0B2X9</accession>
<protein>
    <submittedName>
        <fullName evidence="2">Dynein axonemal heavy chain 7-like</fullName>
    </submittedName>
</protein>
<dbReference type="KEGG" id="ccar:122146123"/>
<dbReference type="GO" id="GO:0051959">
    <property type="term" value="F:dynein light intermediate chain binding"/>
    <property type="evidence" value="ECO:0007669"/>
    <property type="project" value="InterPro"/>
</dbReference>
<dbReference type="Pfam" id="PF03028">
    <property type="entry name" value="Dynein_heavy"/>
    <property type="match status" value="1"/>
</dbReference>
<evidence type="ECO:0000259" key="1">
    <source>
        <dbReference type="Pfam" id="PF03028"/>
    </source>
</evidence>
<dbReference type="PANTHER" id="PTHR22878:SF66">
    <property type="entry name" value="DYNEIN AXONEMAL HEAVY CHAIN 7"/>
    <property type="match status" value="1"/>
</dbReference>
<evidence type="ECO:0000313" key="2">
    <source>
        <dbReference type="RefSeq" id="XP_042619645.1"/>
    </source>
</evidence>
<proteinExistence type="predicted"/>
<dbReference type="InterPro" id="IPR026983">
    <property type="entry name" value="DHC"/>
</dbReference>
<dbReference type="GO" id="GO:0030286">
    <property type="term" value="C:dynein complex"/>
    <property type="evidence" value="ECO:0007669"/>
    <property type="project" value="InterPro"/>
</dbReference>
<gene>
    <name evidence="2" type="primary">LOC122146123</name>
</gene>
<sequence>MLVIRCLRLDKIVPLVQEFVSDNLGQQFFEVPPFNLATAFTDSHCCAPLIFILSPGSDPMAALLKFGEEQGFTGNRLTSLSLGQGQGAITMSMIETGVKEGTWVVLQNCHLATSWMSTLEYICEALNPDTTHPDFRLWLNLSQLSCGCTAKRSQNDQ</sequence>
<dbReference type="InterPro" id="IPR004273">
    <property type="entry name" value="Dynein_heavy_D6_P-loop"/>
</dbReference>